<comment type="caution">
    <text evidence="2">The sequence shown here is derived from an EMBL/GenBank/DDBJ whole genome shotgun (WGS) entry which is preliminary data.</text>
</comment>
<protein>
    <submittedName>
        <fullName evidence="2">Uncharacterized protein</fullName>
    </submittedName>
</protein>
<evidence type="ECO:0000313" key="3">
    <source>
        <dbReference type="Proteomes" id="UP000685013"/>
    </source>
</evidence>
<keyword evidence="1" id="KW-0732">Signal</keyword>
<reference evidence="2 3" key="1">
    <citation type="journal article" date="2021" name="Hortic Res">
        <title>The domestication of Cucurbita argyrosperma as revealed by the genome of its wild relative.</title>
        <authorList>
            <person name="Barrera-Redondo J."/>
            <person name="Sanchez-de la Vega G."/>
            <person name="Aguirre-Liguori J.A."/>
            <person name="Castellanos-Morales G."/>
            <person name="Gutierrez-Guerrero Y.T."/>
            <person name="Aguirre-Dugua X."/>
            <person name="Aguirre-Planter E."/>
            <person name="Tenaillon M.I."/>
            <person name="Lira-Saade R."/>
            <person name="Eguiarte L.E."/>
        </authorList>
    </citation>
    <scope>NUCLEOTIDE SEQUENCE [LARGE SCALE GENOMIC DNA]</scope>
    <source>
        <strain evidence="2">JBR-2021</strain>
    </source>
</reference>
<evidence type="ECO:0000256" key="1">
    <source>
        <dbReference type="SAM" id="SignalP"/>
    </source>
</evidence>
<sequence>MNLRSRLFCCISLLLAFLASMSVAAISLGSSLKASDPDQAWISPGAIFSLRFVPSGLSSSSSSCIAGIVYFGKVFVIWSAGGGAPVDASGALHFQFDGNLASSMAPVPSFGNLTPLAVASPPLYSRTPAILYF</sequence>
<dbReference type="Proteomes" id="UP000685013">
    <property type="component" value="Chromosome 15"/>
</dbReference>
<organism evidence="2 3">
    <name type="scientific">Cucurbita argyrosperma subsp. sororia</name>
    <dbReference type="NCBI Taxonomy" id="37648"/>
    <lineage>
        <taxon>Eukaryota</taxon>
        <taxon>Viridiplantae</taxon>
        <taxon>Streptophyta</taxon>
        <taxon>Embryophyta</taxon>
        <taxon>Tracheophyta</taxon>
        <taxon>Spermatophyta</taxon>
        <taxon>Magnoliopsida</taxon>
        <taxon>eudicotyledons</taxon>
        <taxon>Gunneridae</taxon>
        <taxon>Pentapetalae</taxon>
        <taxon>rosids</taxon>
        <taxon>fabids</taxon>
        <taxon>Cucurbitales</taxon>
        <taxon>Cucurbitaceae</taxon>
        <taxon>Cucurbiteae</taxon>
        <taxon>Cucurbita</taxon>
    </lineage>
</organism>
<keyword evidence="3" id="KW-1185">Reference proteome</keyword>
<accession>A0AAV6MB23</accession>
<feature type="chain" id="PRO_5043978069" evidence="1">
    <location>
        <begin position="26"/>
        <end position="133"/>
    </location>
</feature>
<dbReference type="EMBL" id="JAGKQH010000015">
    <property type="protein sequence ID" value="KAG6578852.1"/>
    <property type="molecule type" value="Genomic_DNA"/>
</dbReference>
<dbReference type="AlphaFoldDB" id="A0AAV6MB23"/>
<feature type="signal peptide" evidence="1">
    <location>
        <begin position="1"/>
        <end position="25"/>
    </location>
</feature>
<evidence type="ECO:0000313" key="2">
    <source>
        <dbReference type="EMBL" id="KAG6578852.1"/>
    </source>
</evidence>
<name>A0AAV6MB23_9ROSI</name>
<gene>
    <name evidence="2" type="ORF">SDJN03_23300</name>
</gene>
<feature type="non-terminal residue" evidence="2">
    <location>
        <position position="1"/>
    </location>
</feature>
<proteinExistence type="predicted"/>